<feature type="transmembrane region" description="Helical" evidence="2">
    <location>
        <begin position="587"/>
        <end position="608"/>
    </location>
</feature>
<feature type="domain" description="DUF6536" evidence="3">
    <location>
        <begin position="92"/>
        <end position="238"/>
    </location>
</feature>
<evidence type="ECO:0000256" key="1">
    <source>
        <dbReference type="SAM" id="MobiDB-lite"/>
    </source>
</evidence>
<feature type="compositionally biased region" description="Polar residues" evidence="1">
    <location>
        <begin position="34"/>
        <end position="45"/>
    </location>
</feature>
<organism evidence="4 5">
    <name type="scientific">Collybiopsis confluens</name>
    <dbReference type="NCBI Taxonomy" id="2823264"/>
    <lineage>
        <taxon>Eukaryota</taxon>
        <taxon>Fungi</taxon>
        <taxon>Dikarya</taxon>
        <taxon>Basidiomycota</taxon>
        <taxon>Agaricomycotina</taxon>
        <taxon>Agaricomycetes</taxon>
        <taxon>Agaricomycetidae</taxon>
        <taxon>Agaricales</taxon>
        <taxon>Marasmiineae</taxon>
        <taxon>Omphalotaceae</taxon>
        <taxon>Collybiopsis</taxon>
    </lineage>
</organism>
<keyword evidence="2" id="KW-0812">Transmembrane</keyword>
<feature type="transmembrane region" description="Helical" evidence="2">
    <location>
        <begin position="94"/>
        <end position="117"/>
    </location>
</feature>
<keyword evidence="2" id="KW-1133">Transmembrane helix</keyword>
<accession>A0A8H5H374</accession>
<comment type="caution">
    <text evidence="4">The sequence shown here is derived from an EMBL/GenBank/DDBJ whole genome shotgun (WGS) entry which is preliminary data.</text>
</comment>
<evidence type="ECO:0000259" key="3">
    <source>
        <dbReference type="Pfam" id="PF20163"/>
    </source>
</evidence>
<evidence type="ECO:0000313" key="4">
    <source>
        <dbReference type="EMBL" id="KAF5375600.1"/>
    </source>
</evidence>
<feature type="transmembrane region" description="Helical" evidence="2">
    <location>
        <begin position="549"/>
        <end position="567"/>
    </location>
</feature>
<evidence type="ECO:0000313" key="5">
    <source>
        <dbReference type="Proteomes" id="UP000518752"/>
    </source>
</evidence>
<keyword evidence="5" id="KW-1185">Reference proteome</keyword>
<reference evidence="4 5" key="1">
    <citation type="journal article" date="2020" name="ISME J.">
        <title>Uncovering the hidden diversity of litter-decomposition mechanisms in mushroom-forming fungi.</title>
        <authorList>
            <person name="Floudas D."/>
            <person name="Bentzer J."/>
            <person name="Ahren D."/>
            <person name="Johansson T."/>
            <person name="Persson P."/>
            <person name="Tunlid A."/>
        </authorList>
    </citation>
    <scope>NUCLEOTIDE SEQUENCE [LARGE SCALE GENOMIC DNA]</scope>
    <source>
        <strain evidence="4 5">CBS 406.79</strain>
    </source>
</reference>
<evidence type="ECO:0000256" key="2">
    <source>
        <dbReference type="SAM" id="Phobius"/>
    </source>
</evidence>
<feature type="compositionally biased region" description="Polar residues" evidence="1">
    <location>
        <begin position="52"/>
        <end position="61"/>
    </location>
</feature>
<dbReference type="EMBL" id="JAACJN010000096">
    <property type="protein sequence ID" value="KAF5375600.1"/>
    <property type="molecule type" value="Genomic_DNA"/>
</dbReference>
<protein>
    <recommendedName>
        <fullName evidence="3">DUF6536 domain-containing protein</fullName>
    </recommendedName>
</protein>
<dbReference type="OrthoDB" id="5429634at2759"/>
<feature type="transmembrane region" description="Helical" evidence="2">
    <location>
        <begin position="524"/>
        <end position="543"/>
    </location>
</feature>
<proteinExistence type="predicted"/>
<gene>
    <name evidence="4" type="ORF">D9757_008565</name>
</gene>
<feature type="region of interest" description="Disordered" evidence="1">
    <location>
        <begin position="645"/>
        <end position="673"/>
    </location>
</feature>
<dbReference type="AlphaFoldDB" id="A0A8H5H374"/>
<dbReference type="InterPro" id="IPR046623">
    <property type="entry name" value="DUF6536"/>
</dbReference>
<feature type="transmembrane region" description="Helical" evidence="2">
    <location>
        <begin position="393"/>
        <end position="415"/>
    </location>
</feature>
<dbReference type="Proteomes" id="UP000518752">
    <property type="component" value="Unassembled WGS sequence"/>
</dbReference>
<dbReference type="PANTHER" id="PTHR35395">
    <property type="entry name" value="DUF6536 DOMAIN-CONTAINING PROTEIN"/>
    <property type="match status" value="1"/>
</dbReference>
<dbReference type="Pfam" id="PF20163">
    <property type="entry name" value="DUF6536"/>
    <property type="match status" value="1"/>
</dbReference>
<name>A0A8H5H374_9AGAR</name>
<keyword evidence="2" id="KW-0472">Membrane</keyword>
<dbReference type="PANTHER" id="PTHR35395:SF1">
    <property type="entry name" value="DUF6536 DOMAIN-CONTAINING PROTEIN"/>
    <property type="match status" value="1"/>
</dbReference>
<feature type="region of interest" description="Disordered" evidence="1">
    <location>
        <begin position="34"/>
        <end position="61"/>
    </location>
</feature>
<sequence length="673" mass="74535">MVDSAKRLFQPSPVQPSYTSLSTLDINESFSSEGYTRNSSLSQSGGHRRNTSDSQTTSISLQDKKPYRSGWNFFIDGIRTVKSIKSQLPTGWRFGAWLATFQAWLVLLANIFILIWSGVESGGSAIGIVFQGDCDKVAQYSTGIHLVINVLSTMLLGASNYMMQTLCAPTRDDIDRAHEKGIWLDIGLQSIRNLRYINRVKRDLWIALAISSIPLHLLYNSSFFSTISASEYDVATATGPDLRSMTPNADGRYNWACEYPSDCPEYATATELSQWDVLYPTECLHDYATDFVSARANVVLVAGSYGSSGLLISDQGVSYRNGASTGHELGDPYAWICYGVEDLLKRTPLCSSVWRNIDPSNWTLPLSSGQKQLEVNYCLSQPVIQRCQLNFNLPLLVTVIIFNIAKVICMVFTAVKIKDNALVTIGDAIASFTKDPDIHTRGMSLASSDIFDGRDISERLCSEYQPRKIRWLNAASKRHWITTVLLIILGFLIYAVNALKIFHGVTGFSGLIQLGLGKPHFQNIISWSLPSVGYTAVLTSVLISNSPQLILSMIYLVFNSLCTKMFLAREWASRESKGKSSVCLRKISFPFALVIIYILASSSILLFVGQNSNNVNPLTIRPPSISWPAYSQMTALSVLLQKNPERVTSGSKPRNEEEDVSDAAKGVRLGDDR</sequence>
<feature type="transmembrane region" description="Helical" evidence="2">
    <location>
        <begin position="478"/>
        <end position="495"/>
    </location>
</feature>